<name>A0AAU7JCR2_9HYPH</name>
<dbReference type="AlphaFoldDB" id="A0AAU7JCR2"/>
<accession>A0AAU7JCR2</accession>
<sequence length="174" mass="18643">MTSSDLTVFRDGAFRPDPWVVLPAGEAPAADEPSVVGKAQFLADRESLLAHNGPLGLLIEAGEDLDGIEADLGRFSLIALNFPKYTDGRAYSTAAMLRGRHGYAGELRAVGDVLRDQIPFMIRCGVDSFEVTHEPTRRALAAGQVRGVSVAYQPAAASEAAPVPTRPWLRLSAR</sequence>
<protein>
    <submittedName>
        <fullName evidence="1">DUF934 domain-containing protein</fullName>
    </submittedName>
</protein>
<dbReference type="InterPro" id="IPR008318">
    <property type="entry name" value="UCP030820"/>
</dbReference>
<reference evidence="1" key="1">
    <citation type="submission" date="2024-05" db="EMBL/GenBank/DDBJ databases">
        <authorList>
            <person name="Kim S."/>
            <person name="Heo J."/>
            <person name="Choi H."/>
            <person name="Choi Y."/>
            <person name="Kwon S.-W."/>
            <person name="Kim Y."/>
        </authorList>
    </citation>
    <scope>NUCLEOTIDE SEQUENCE</scope>
    <source>
        <strain evidence="1">KACC 23698</strain>
    </source>
</reference>
<dbReference type="Pfam" id="PF06073">
    <property type="entry name" value="DUF934"/>
    <property type="match status" value="1"/>
</dbReference>
<evidence type="ECO:0000313" key="1">
    <source>
        <dbReference type="EMBL" id="XBO38051.1"/>
    </source>
</evidence>
<dbReference type="RefSeq" id="WP_406854885.1">
    <property type="nucleotide sequence ID" value="NZ_CP157484.1"/>
</dbReference>
<proteinExistence type="predicted"/>
<gene>
    <name evidence="1" type="ORF">ABEG18_20390</name>
</gene>
<dbReference type="EMBL" id="CP157484">
    <property type="protein sequence ID" value="XBO38051.1"/>
    <property type="molecule type" value="Genomic_DNA"/>
</dbReference>
<dbReference type="PIRSF" id="PIRSF030820">
    <property type="entry name" value="UCP030820"/>
    <property type="match status" value="1"/>
</dbReference>
<organism evidence="1">
    <name type="scientific">Alsobacter sp. KACC 23698</name>
    <dbReference type="NCBI Taxonomy" id="3149229"/>
    <lineage>
        <taxon>Bacteria</taxon>
        <taxon>Pseudomonadati</taxon>
        <taxon>Pseudomonadota</taxon>
        <taxon>Alphaproteobacteria</taxon>
        <taxon>Hyphomicrobiales</taxon>
        <taxon>Alsobacteraceae</taxon>
        <taxon>Alsobacter</taxon>
    </lineage>
</organism>